<protein>
    <submittedName>
        <fullName evidence="1">Uncharacterized protein</fullName>
    </submittedName>
</protein>
<evidence type="ECO:0000313" key="1">
    <source>
        <dbReference type="EMBL" id="KNC34553.1"/>
    </source>
</evidence>
<organism evidence="1 2">
    <name type="scientific">Lucilia cuprina</name>
    <name type="common">Green bottle fly</name>
    <name type="synonym">Australian sheep blowfly</name>
    <dbReference type="NCBI Taxonomy" id="7375"/>
    <lineage>
        <taxon>Eukaryota</taxon>
        <taxon>Metazoa</taxon>
        <taxon>Ecdysozoa</taxon>
        <taxon>Arthropoda</taxon>
        <taxon>Hexapoda</taxon>
        <taxon>Insecta</taxon>
        <taxon>Pterygota</taxon>
        <taxon>Neoptera</taxon>
        <taxon>Endopterygota</taxon>
        <taxon>Diptera</taxon>
        <taxon>Brachycera</taxon>
        <taxon>Muscomorpha</taxon>
        <taxon>Oestroidea</taxon>
        <taxon>Calliphoridae</taxon>
        <taxon>Luciliinae</taxon>
        <taxon>Lucilia</taxon>
    </lineage>
</organism>
<dbReference type="OMA" id="NRIETQW"/>
<name>A0A0L0CQB2_LUCCU</name>
<gene>
    <name evidence="1" type="ORF">FF38_13863</name>
</gene>
<evidence type="ECO:0000313" key="2">
    <source>
        <dbReference type="Proteomes" id="UP000037069"/>
    </source>
</evidence>
<proteinExistence type="predicted"/>
<dbReference type="AlphaFoldDB" id="A0A0L0CQB2"/>
<dbReference type="Proteomes" id="UP000037069">
    <property type="component" value="Unassembled WGS sequence"/>
</dbReference>
<sequence>MEPLKLVRACDTRWLSIETAVNRIETQWLELKPHFAACSKSCHQAKILKELYTDKNLLYLKFLKPLLSDIQ</sequence>
<reference evidence="1 2" key="1">
    <citation type="journal article" date="2015" name="Nat. Commun.">
        <title>Lucilia cuprina genome unlocks parasitic fly biology to underpin future interventions.</title>
        <authorList>
            <person name="Anstead C.A."/>
            <person name="Korhonen P.K."/>
            <person name="Young N.D."/>
            <person name="Hall R.S."/>
            <person name="Jex A.R."/>
            <person name="Murali S.C."/>
            <person name="Hughes D.S."/>
            <person name="Lee S.F."/>
            <person name="Perry T."/>
            <person name="Stroehlein A.J."/>
            <person name="Ansell B.R."/>
            <person name="Breugelmans B."/>
            <person name="Hofmann A."/>
            <person name="Qu J."/>
            <person name="Dugan S."/>
            <person name="Lee S.L."/>
            <person name="Chao H."/>
            <person name="Dinh H."/>
            <person name="Han Y."/>
            <person name="Doddapaneni H.V."/>
            <person name="Worley K.C."/>
            <person name="Muzny D.M."/>
            <person name="Ioannidis P."/>
            <person name="Waterhouse R.M."/>
            <person name="Zdobnov E.M."/>
            <person name="James P.J."/>
            <person name="Bagnall N.H."/>
            <person name="Kotze A.C."/>
            <person name="Gibbs R.A."/>
            <person name="Richards S."/>
            <person name="Batterham P."/>
            <person name="Gasser R.B."/>
        </authorList>
    </citation>
    <scope>NUCLEOTIDE SEQUENCE [LARGE SCALE GENOMIC DNA]</scope>
    <source>
        <strain evidence="1 2">LS</strain>
        <tissue evidence="1">Full body</tissue>
    </source>
</reference>
<dbReference type="EMBL" id="JRES01000051">
    <property type="protein sequence ID" value="KNC34553.1"/>
    <property type="molecule type" value="Genomic_DNA"/>
</dbReference>
<comment type="caution">
    <text evidence="1">The sequence shown here is derived from an EMBL/GenBank/DDBJ whole genome shotgun (WGS) entry which is preliminary data.</text>
</comment>
<accession>A0A0L0CQB2</accession>
<keyword evidence="2" id="KW-1185">Reference proteome</keyword>